<feature type="region of interest" description="Disordered" evidence="1">
    <location>
        <begin position="1"/>
        <end position="44"/>
    </location>
</feature>
<organism evidence="2 3">
    <name type="scientific">Lagenidium giganteum</name>
    <dbReference type="NCBI Taxonomy" id="4803"/>
    <lineage>
        <taxon>Eukaryota</taxon>
        <taxon>Sar</taxon>
        <taxon>Stramenopiles</taxon>
        <taxon>Oomycota</taxon>
        <taxon>Peronosporomycetes</taxon>
        <taxon>Pythiales</taxon>
        <taxon>Pythiaceae</taxon>
    </lineage>
</organism>
<comment type="caution">
    <text evidence="2">The sequence shown here is derived from an EMBL/GenBank/DDBJ whole genome shotgun (WGS) entry which is preliminary data.</text>
</comment>
<evidence type="ECO:0000313" key="2">
    <source>
        <dbReference type="EMBL" id="DAZ99387.1"/>
    </source>
</evidence>
<reference evidence="2" key="1">
    <citation type="submission" date="2022-11" db="EMBL/GenBank/DDBJ databases">
        <authorList>
            <person name="Morgan W.R."/>
            <person name="Tartar A."/>
        </authorList>
    </citation>
    <scope>NUCLEOTIDE SEQUENCE</scope>
    <source>
        <strain evidence="2">ARSEF 373</strain>
    </source>
</reference>
<reference evidence="2" key="2">
    <citation type="journal article" date="2023" name="Microbiol Resour">
        <title>Decontamination and Annotation of the Draft Genome Sequence of the Oomycete Lagenidium giganteum ARSEF 373.</title>
        <authorList>
            <person name="Morgan W.R."/>
            <person name="Tartar A."/>
        </authorList>
    </citation>
    <scope>NUCLEOTIDE SEQUENCE</scope>
    <source>
        <strain evidence="2">ARSEF 373</strain>
    </source>
</reference>
<accession>A0AAV2Z1Z7</accession>
<dbReference type="AlphaFoldDB" id="A0AAV2Z1Z7"/>
<evidence type="ECO:0000313" key="3">
    <source>
        <dbReference type="Proteomes" id="UP001146120"/>
    </source>
</evidence>
<dbReference type="EMBL" id="DAKRPA010000084">
    <property type="protein sequence ID" value="DAZ99387.1"/>
    <property type="molecule type" value="Genomic_DNA"/>
</dbReference>
<proteinExistence type="predicted"/>
<feature type="compositionally biased region" description="Basic residues" evidence="1">
    <location>
        <begin position="14"/>
        <end position="32"/>
    </location>
</feature>
<keyword evidence="3" id="KW-1185">Reference proteome</keyword>
<sequence length="186" mass="21264">MHSLPLLSSIPSTKQRKHRSRLRWTPHPKIHRSNSSGSHDDVPASPATFEVYTWGGGLHAFPQNVRLPDGSPQQAWEYWCCGVDRLPPFRTMKSADLMDRNQRKRLSDLRHLMSILQARAVQLGLRHQGITADEALTVLEQCKDAIEVETHTPAQRKRRRGQLVWITDTTLLRKRARTANKSHPSS</sequence>
<dbReference type="Proteomes" id="UP001146120">
    <property type="component" value="Unassembled WGS sequence"/>
</dbReference>
<name>A0AAV2Z1Z7_9STRA</name>
<protein>
    <submittedName>
        <fullName evidence="2">Uncharacterized protein</fullName>
    </submittedName>
</protein>
<gene>
    <name evidence="2" type="ORF">N0F65_005289</name>
</gene>
<evidence type="ECO:0000256" key="1">
    <source>
        <dbReference type="SAM" id="MobiDB-lite"/>
    </source>
</evidence>